<dbReference type="EMBL" id="JAVDQN010000002">
    <property type="protein sequence ID" value="MDR6375500.1"/>
    <property type="molecule type" value="Genomic_DNA"/>
</dbReference>
<gene>
    <name evidence="2" type="ORF">J2776_002200</name>
    <name evidence="1" type="ORF">J2793_003413</name>
</gene>
<dbReference type="Proteomes" id="UP001229486">
    <property type="component" value="Unassembled WGS sequence"/>
</dbReference>
<organism evidence="1 4">
    <name type="scientific">Paraburkholderia caledonica</name>
    <dbReference type="NCBI Taxonomy" id="134536"/>
    <lineage>
        <taxon>Bacteria</taxon>
        <taxon>Pseudomonadati</taxon>
        <taxon>Pseudomonadota</taxon>
        <taxon>Betaproteobacteria</taxon>
        <taxon>Burkholderiales</taxon>
        <taxon>Burkholderiaceae</taxon>
        <taxon>Paraburkholderia</taxon>
    </lineage>
</organism>
<evidence type="ECO:0000313" key="2">
    <source>
        <dbReference type="EMBL" id="MDR6375500.1"/>
    </source>
</evidence>
<accession>A0AB73IF15</accession>
<dbReference type="CDD" id="cd00590">
    <property type="entry name" value="RRM_SF"/>
    <property type="match status" value="1"/>
</dbReference>
<dbReference type="InterPro" id="IPR012677">
    <property type="entry name" value="Nucleotide-bd_a/b_plait_sf"/>
</dbReference>
<dbReference type="SUPFAM" id="SSF54928">
    <property type="entry name" value="RNA-binding domain, RBD"/>
    <property type="match status" value="1"/>
</dbReference>
<sequence length="85" mass="9869">MADIWIGNVQDDTSDDEIREFLIKYGFPSFDEIKRVEGTGTRPAVVVTFHDTSPDALRNLQSRIHNMFWKNRTIVVQVMPERDDS</sequence>
<comment type="caution">
    <text evidence="1">The sequence shown here is derived from an EMBL/GenBank/DDBJ whole genome shotgun (WGS) entry which is preliminary data.</text>
</comment>
<dbReference type="InterPro" id="IPR035979">
    <property type="entry name" value="RBD_domain_sf"/>
</dbReference>
<dbReference type="RefSeq" id="WP_027804449.1">
    <property type="nucleotide sequence ID" value="NZ_JAQQDN010000008.1"/>
</dbReference>
<dbReference type="GeneID" id="97032861"/>
<dbReference type="GO" id="GO:0003676">
    <property type="term" value="F:nucleic acid binding"/>
    <property type="evidence" value="ECO:0007669"/>
    <property type="project" value="InterPro"/>
</dbReference>
<evidence type="ECO:0000313" key="3">
    <source>
        <dbReference type="Proteomes" id="UP001185254"/>
    </source>
</evidence>
<dbReference type="EMBL" id="JAURTK010000003">
    <property type="protein sequence ID" value="MDP9647967.1"/>
    <property type="molecule type" value="Genomic_DNA"/>
</dbReference>
<reference evidence="1 3" key="1">
    <citation type="submission" date="2023-07" db="EMBL/GenBank/DDBJ databases">
        <title>Sorghum-associated microbial communities from plants grown in Nebraska, USA.</title>
        <authorList>
            <person name="Schachtman D."/>
        </authorList>
    </citation>
    <scope>NUCLEOTIDE SEQUENCE</scope>
    <source>
        <strain evidence="2 3">DS1039</strain>
        <strain evidence="1">DS1061</strain>
    </source>
</reference>
<evidence type="ECO:0000313" key="1">
    <source>
        <dbReference type="EMBL" id="MDP9647967.1"/>
    </source>
</evidence>
<dbReference type="Proteomes" id="UP001185254">
    <property type="component" value="Unassembled WGS sequence"/>
</dbReference>
<proteinExistence type="predicted"/>
<name>A0AB73IF15_9BURK</name>
<evidence type="ECO:0000313" key="4">
    <source>
        <dbReference type="Proteomes" id="UP001229486"/>
    </source>
</evidence>
<keyword evidence="3" id="KW-1185">Reference proteome</keyword>
<dbReference type="Gene3D" id="3.30.70.330">
    <property type="match status" value="1"/>
</dbReference>
<dbReference type="AlphaFoldDB" id="A0AB73IF15"/>
<protein>
    <submittedName>
        <fullName evidence="1">RNA recognition motif-containing protein</fullName>
    </submittedName>
</protein>